<feature type="non-terminal residue" evidence="1">
    <location>
        <position position="59"/>
    </location>
</feature>
<name>A0ABN9XGL4_9DINO</name>
<dbReference type="EMBL" id="CAUYUJ010020509">
    <property type="protein sequence ID" value="CAK0898824.1"/>
    <property type="molecule type" value="Genomic_DNA"/>
</dbReference>
<sequence>ATDPKVKVAMSKDDADDGRAHYRDHPIIEFGEKFALEREQLDPNLVAFLWARTDALLAL</sequence>
<feature type="non-terminal residue" evidence="1">
    <location>
        <position position="1"/>
    </location>
</feature>
<reference evidence="1" key="1">
    <citation type="submission" date="2023-10" db="EMBL/GenBank/DDBJ databases">
        <authorList>
            <person name="Chen Y."/>
            <person name="Shah S."/>
            <person name="Dougan E. K."/>
            <person name="Thang M."/>
            <person name="Chan C."/>
        </authorList>
    </citation>
    <scope>NUCLEOTIDE SEQUENCE [LARGE SCALE GENOMIC DNA]</scope>
</reference>
<proteinExistence type="predicted"/>
<organism evidence="1 2">
    <name type="scientific">Prorocentrum cordatum</name>
    <dbReference type="NCBI Taxonomy" id="2364126"/>
    <lineage>
        <taxon>Eukaryota</taxon>
        <taxon>Sar</taxon>
        <taxon>Alveolata</taxon>
        <taxon>Dinophyceae</taxon>
        <taxon>Prorocentrales</taxon>
        <taxon>Prorocentraceae</taxon>
        <taxon>Prorocentrum</taxon>
    </lineage>
</organism>
<comment type="caution">
    <text evidence="1">The sequence shown here is derived from an EMBL/GenBank/DDBJ whole genome shotgun (WGS) entry which is preliminary data.</text>
</comment>
<gene>
    <name evidence="1" type="ORF">PCOR1329_LOCUS76515</name>
</gene>
<accession>A0ABN9XGL4</accession>
<keyword evidence="2" id="KW-1185">Reference proteome</keyword>
<dbReference type="Proteomes" id="UP001189429">
    <property type="component" value="Unassembled WGS sequence"/>
</dbReference>
<evidence type="ECO:0000313" key="1">
    <source>
        <dbReference type="EMBL" id="CAK0898824.1"/>
    </source>
</evidence>
<evidence type="ECO:0000313" key="2">
    <source>
        <dbReference type="Proteomes" id="UP001189429"/>
    </source>
</evidence>
<protein>
    <submittedName>
        <fullName evidence="1">Uncharacterized protein</fullName>
    </submittedName>
</protein>